<keyword evidence="7" id="KW-1185">Reference proteome</keyword>
<dbReference type="InterPro" id="IPR036594">
    <property type="entry name" value="Meth_synthase_dom"/>
</dbReference>
<dbReference type="InterPro" id="IPR003759">
    <property type="entry name" value="Cbl-bd_cap"/>
</dbReference>
<keyword evidence="4" id="KW-0804">Transcription</keyword>
<keyword evidence="3" id="KW-0238">DNA-binding</keyword>
<dbReference type="PROSITE" id="PS50937">
    <property type="entry name" value="HTH_MERR_2"/>
    <property type="match status" value="1"/>
</dbReference>
<dbReference type="InterPro" id="IPR036724">
    <property type="entry name" value="Cobalamin-bd_sf"/>
</dbReference>
<dbReference type="Gene3D" id="1.10.1660.10">
    <property type="match status" value="1"/>
</dbReference>
<dbReference type="SUPFAM" id="SSF52242">
    <property type="entry name" value="Cobalamin (vitamin B12)-binding domain"/>
    <property type="match status" value="1"/>
</dbReference>
<evidence type="ECO:0000256" key="1">
    <source>
        <dbReference type="ARBA" id="ARBA00022491"/>
    </source>
</evidence>
<gene>
    <name evidence="6" type="ORF">SAMN04488008_103504</name>
</gene>
<dbReference type="SMART" id="SM00422">
    <property type="entry name" value="HTH_MERR"/>
    <property type="match status" value="1"/>
</dbReference>
<dbReference type="Gene3D" id="1.10.1240.10">
    <property type="entry name" value="Methionine synthase domain"/>
    <property type="match status" value="1"/>
</dbReference>
<dbReference type="EMBL" id="FNZN01000003">
    <property type="protein sequence ID" value="SEL37799.1"/>
    <property type="molecule type" value="Genomic_DNA"/>
</dbReference>
<evidence type="ECO:0000259" key="5">
    <source>
        <dbReference type="PROSITE" id="PS50937"/>
    </source>
</evidence>
<evidence type="ECO:0000256" key="3">
    <source>
        <dbReference type="ARBA" id="ARBA00023125"/>
    </source>
</evidence>
<proteinExistence type="predicted"/>
<dbReference type="GO" id="GO:0003700">
    <property type="term" value="F:DNA-binding transcription factor activity"/>
    <property type="evidence" value="ECO:0007669"/>
    <property type="project" value="InterPro"/>
</dbReference>
<evidence type="ECO:0000256" key="2">
    <source>
        <dbReference type="ARBA" id="ARBA00023015"/>
    </source>
</evidence>
<dbReference type="GO" id="GO:0031419">
    <property type="term" value="F:cobalamin binding"/>
    <property type="evidence" value="ECO:0007669"/>
    <property type="project" value="InterPro"/>
</dbReference>
<sequence>MTNQLIVNLFNSFSENMNNVKKQFSIRDLENLSGIKAHTIRIWEKRYNLLSPERTDTNIRTYSLSSLQKLLNVTLLYNNGHKISKIAKISDHDIPYVVREIVAKHSHKSQAINAFKLAMVNFDQTMFFNTYNALLSENSFREIFKETFVPLLNELGLLWQTDTISPAHEHFISSLIKQKILINTEKLQHLEPSKKDKIFVAFLPENEIHDIGLLYINYEIILKGYKCIYLGPTIPMENLEDVLKYFDDIYFVSYFTVFPEKDRINKYLEDFSELVSNYNNPNFWILGRQTQFIDEKTKPNFCRTFHSIDKLVSNL</sequence>
<dbReference type="AlphaFoldDB" id="A0A1H7PQD2"/>
<dbReference type="Pfam" id="PF02607">
    <property type="entry name" value="B12-binding_2"/>
    <property type="match status" value="1"/>
</dbReference>
<dbReference type="InterPro" id="IPR047057">
    <property type="entry name" value="MerR_fam"/>
</dbReference>
<dbReference type="InterPro" id="IPR000551">
    <property type="entry name" value="MerR-type_HTH_dom"/>
</dbReference>
<dbReference type="PANTHER" id="PTHR30204">
    <property type="entry name" value="REDOX-CYCLING DRUG-SENSING TRANSCRIPTIONAL ACTIVATOR SOXR"/>
    <property type="match status" value="1"/>
</dbReference>
<dbReference type="SUPFAM" id="SSF46955">
    <property type="entry name" value="Putative DNA-binding domain"/>
    <property type="match status" value="1"/>
</dbReference>
<dbReference type="Proteomes" id="UP000198990">
    <property type="component" value="Unassembled WGS sequence"/>
</dbReference>
<keyword evidence="2" id="KW-0805">Transcription regulation</keyword>
<feature type="domain" description="HTH merR-type" evidence="5">
    <location>
        <begin position="23"/>
        <end position="92"/>
    </location>
</feature>
<dbReference type="InterPro" id="IPR009061">
    <property type="entry name" value="DNA-bd_dom_put_sf"/>
</dbReference>
<dbReference type="PANTHER" id="PTHR30204:SF69">
    <property type="entry name" value="MERR-FAMILY TRANSCRIPTIONAL REGULATOR"/>
    <property type="match status" value="1"/>
</dbReference>
<dbReference type="Pfam" id="PF13411">
    <property type="entry name" value="MerR_1"/>
    <property type="match status" value="1"/>
</dbReference>
<accession>A0A1H7PQD2</accession>
<evidence type="ECO:0000313" key="6">
    <source>
        <dbReference type="EMBL" id="SEL37799.1"/>
    </source>
</evidence>
<dbReference type="CDD" id="cd01104">
    <property type="entry name" value="HTH_MlrA-CarA"/>
    <property type="match status" value="1"/>
</dbReference>
<name>A0A1H7PQD2_9FLAO</name>
<dbReference type="Gene3D" id="3.40.50.280">
    <property type="entry name" value="Cobalamin-binding domain"/>
    <property type="match status" value="1"/>
</dbReference>
<organism evidence="6 7">
    <name type="scientific">Maribacter orientalis</name>
    <dbReference type="NCBI Taxonomy" id="228957"/>
    <lineage>
        <taxon>Bacteria</taxon>
        <taxon>Pseudomonadati</taxon>
        <taxon>Bacteroidota</taxon>
        <taxon>Flavobacteriia</taxon>
        <taxon>Flavobacteriales</taxon>
        <taxon>Flavobacteriaceae</taxon>
        <taxon>Maribacter</taxon>
    </lineage>
</organism>
<dbReference type="STRING" id="228957.SAMN04488008_103504"/>
<keyword evidence="1" id="KW-0678">Repressor</keyword>
<protein>
    <submittedName>
        <fullName evidence="6">B12 binding domain-containing protein</fullName>
    </submittedName>
</protein>
<evidence type="ECO:0000256" key="4">
    <source>
        <dbReference type="ARBA" id="ARBA00023163"/>
    </source>
</evidence>
<dbReference type="GO" id="GO:0046872">
    <property type="term" value="F:metal ion binding"/>
    <property type="evidence" value="ECO:0007669"/>
    <property type="project" value="InterPro"/>
</dbReference>
<dbReference type="GO" id="GO:0003677">
    <property type="term" value="F:DNA binding"/>
    <property type="evidence" value="ECO:0007669"/>
    <property type="project" value="UniProtKB-KW"/>
</dbReference>
<reference evidence="7" key="1">
    <citation type="submission" date="2016-10" db="EMBL/GenBank/DDBJ databases">
        <authorList>
            <person name="Varghese N."/>
            <person name="Submissions S."/>
        </authorList>
    </citation>
    <scope>NUCLEOTIDE SEQUENCE [LARGE SCALE GENOMIC DNA]</scope>
    <source>
        <strain evidence="7">DSM 16471</strain>
    </source>
</reference>
<evidence type="ECO:0000313" key="7">
    <source>
        <dbReference type="Proteomes" id="UP000198990"/>
    </source>
</evidence>